<reference evidence="2 3" key="1">
    <citation type="submission" date="2020-03" db="EMBL/GenBank/DDBJ databases">
        <title>Genomic Encyclopedia of Type Strains, Phase IV (KMG-IV): sequencing the most valuable type-strain genomes for metagenomic binning, comparative biology and taxonomic classification.</title>
        <authorList>
            <person name="Goeker M."/>
        </authorList>
    </citation>
    <scope>NUCLEOTIDE SEQUENCE [LARGE SCALE GENOMIC DNA]</scope>
    <source>
        <strain evidence="2 3">DSM 102865</strain>
    </source>
</reference>
<evidence type="ECO:0008006" key="4">
    <source>
        <dbReference type="Google" id="ProtNLM"/>
    </source>
</evidence>
<gene>
    <name evidence="2" type="ORF">FHS68_004719</name>
</gene>
<keyword evidence="1" id="KW-0732">Signal</keyword>
<dbReference type="EMBL" id="JAASQJ010000005">
    <property type="protein sequence ID" value="NIJ55530.1"/>
    <property type="molecule type" value="Genomic_DNA"/>
</dbReference>
<evidence type="ECO:0000313" key="2">
    <source>
        <dbReference type="EMBL" id="NIJ55530.1"/>
    </source>
</evidence>
<sequence>MEIVQKLPAALAVACLMMLSSCSNDDALAPEPKVESVNTNSNLKVDVVVAPSIFSTQWYTGIDILPSNWSRNVDGYSNDVVAYPVGISSVRNLWGDPSRPFVQELILVPWARNITTFITVKGASSWDTKKMSSVKTKIRNLKPGKKYALTVYVSSSIPKATYGVINASFAKKCLIKLGNTVASQEEVVDLTSYKNCWVQKIITFTASGSEMDFAFSTSIDQYSAYAYAHLLVGDNALKQLN</sequence>
<proteinExistence type="predicted"/>
<keyword evidence="3" id="KW-1185">Reference proteome</keyword>
<feature type="signal peptide" evidence="1">
    <location>
        <begin position="1"/>
        <end position="25"/>
    </location>
</feature>
<comment type="caution">
    <text evidence="2">The sequence shown here is derived from an EMBL/GenBank/DDBJ whole genome shotgun (WGS) entry which is preliminary data.</text>
</comment>
<accession>A0ABX0UUP8</accession>
<dbReference type="Proteomes" id="UP001179181">
    <property type="component" value="Unassembled WGS sequence"/>
</dbReference>
<feature type="chain" id="PRO_5045578630" description="DUF642 domain-containing protein" evidence="1">
    <location>
        <begin position="26"/>
        <end position="241"/>
    </location>
</feature>
<evidence type="ECO:0000256" key="1">
    <source>
        <dbReference type="SAM" id="SignalP"/>
    </source>
</evidence>
<dbReference type="RefSeq" id="WP_167275477.1">
    <property type="nucleotide sequence ID" value="NZ_JAASQJ010000005.1"/>
</dbReference>
<dbReference type="PROSITE" id="PS51257">
    <property type="entry name" value="PROKAR_LIPOPROTEIN"/>
    <property type="match status" value="1"/>
</dbReference>
<protein>
    <recommendedName>
        <fullName evidence="4">DUF642 domain-containing protein</fullName>
    </recommendedName>
</protein>
<evidence type="ECO:0000313" key="3">
    <source>
        <dbReference type="Proteomes" id="UP001179181"/>
    </source>
</evidence>
<organism evidence="2 3">
    <name type="scientific">Dyadobacter arcticus</name>
    <dbReference type="NCBI Taxonomy" id="1078754"/>
    <lineage>
        <taxon>Bacteria</taxon>
        <taxon>Pseudomonadati</taxon>
        <taxon>Bacteroidota</taxon>
        <taxon>Cytophagia</taxon>
        <taxon>Cytophagales</taxon>
        <taxon>Spirosomataceae</taxon>
        <taxon>Dyadobacter</taxon>
    </lineage>
</organism>
<name>A0ABX0UUP8_9BACT</name>